<reference evidence="1" key="1">
    <citation type="journal article" date="2019" name="Sci. Rep.">
        <title>Draft genome of Tanacetum cinerariifolium, the natural source of mosquito coil.</title>
        <authorList>
            <person name="Yamashiro T."/>
            <person name="Shiraishi A."/>
            <person name="Satake H."/>
            <person name="Nakayama K."/>
        </authorList>
    </citation>
    <scope>NUCLEOTIDE SEQUENCE</scope>
</reference>
<dbReference type="AlphaFoldDB" id="A0A699R0B9"/>
<keyword evidence="1" id="KW-0695">RNA-directed DNA polymerase</keyword>
<proteinExistence type="predicted"/>
<accession>A0A699R0B9</accession>
<name>A0A699R0B9_TANCI</name>
<dbReference type="EMBL" id="BKCJ011068533">
    <property type="protein sequence ID" value="GFC79035.1"/>
    <property type="molecule type" value="Genomic_DNA"/>
</dbReference>
<dbReference type="GO" id="GO:0003964">
    <property type="term" value="F:RNA-directed DNA polymerase activity"/>
    <property type="evidence" value="ECO:0007669"/>
    <property type="project" value="UniProtKB-KW"/>
</dbReference>
<feature type="non-terminal residue" evidence="1">
    <location>
        <position position="85"/>
    </location>
</feature>
<keyword evidence="1" id="KW-0808">Transferase</keyword>
<keyword evidence="1" id="KW-0548">Nucleotidyltransferase</keyword>
<sequence>MVAFWADNWSGKGLLRDLFPCLDALENDKLVSVCSKLNEPHMDVSFRRTTRGGAEQNSGDFSVASIGEKIDEKRLPIVCSKTRWV</sequence>
<gene>
    <name evidence="1" type="ORF">Tci_851005</name>
</gene>
<evidence type="ECO:0000313" key="1">
    <source>
        <dbReference type="EMBL" id="GFC79035.1"/>
    </source>
</evidence>
<comment type="caution">
    <text evidence="1">The sequence shown here is derived from an EMBL/GenBank/DDBJ whole genome shotgun (WGS) entry which is preliminary data.</text>
</comment>
<organism evidence="1">
    <name type="scientific">Tanacetum cinerariifolium</name>
    <name type="common">Dalmatian daisy</name>
    <name type="synonym">Chrysanthemum cinerariifolium</name>
    <dbReference type="NCBI Taxonomy" id="118510"/>
    <lineage>
        <taxon>Eukaryota</taxon>
        <taxon>Viridiplantae</taxon>
        <taxon>Streptophyta</taxon>
        <taxon>Embryophyta</taxon>
        <taxon>Tracheophyta</taxon>
        <taxon>Spermatophyta</taxon>
        <taxon>Magnoliopsida</taxon>
        <taxon>eudicotyledons</taxon>
        <taxon>Gunneridae</taxon>
        <taxon>Pentapetalae</taxon>
        <taxon>asterids</taxon>
        <taxon>campanulids</taxon>
        <taxon>Asterales</taxon>
        <taxon>Asteraceae</taxon>
        <taxon>Asteroideae</taxon>
        <taxon>Anthemideae</taxon>
        <taxon>Anthemidinae</taxon>
        <taxon>Tanacetum</taxon>
    </lineage>
</organism>
<protein>
    <submittedName>
        <fullName evidence="1">RNA-directed DNA polymerase, eukaryota, reverse transcriptase zinc-binding domain protein</fullName>
    </submittedName>
</protein>